<dbReference type="Pfam" id="PF04264">
    <property type="entry name" value="YceI"/>
    <property type="match status" value="1"/>
</dbReference>
<dbReference type="Gene3D" id="2.40.128.110">
    <property type="entry name" value="Lipid/polyisoprenoid-binding, YceI-like"/>
    <property type="match status" value="1"/>
</dbReference>
<dbReference type="RefSeq" id="WP_052595256.1">
    <property type="nucleotide sequence ID" value="NZ_CP011112.1"/>
</dbReference>
<dbReference type="PANTHER" id="PTHR34406:SF1">
    <property type="entry name" value="PROTEIN YCEI"/>
    <property type="match status" value="1"/>
</dbReference>
<dbReference type="OrthoDB" id="9811006at2"/>
<proteinExistence type="inferred from homology"/>
<sequence length="176" mass="19280">MTTFKDLTPGTWTVDAAHSQFGFVARHLMVSKVRGKFNDFDADVKVGEDLESSSISATVQMVSVDTLQEQRDGHLRTNDFFDVENYPTMTFSSTKITEDSIEGDLTIKDVTKPVTFDLEFGGVISDPTMGTRAGFEATTVINRKDFNVKFNAPVEGGGAVVSDKITIVVEIELVKA</sequence>
<reference evidence="3 4" key="1">
    <citation type="submission" date="2015-03" db="EMBL/GenBank/DDBJ databases">
        <title>Luteipulveratus halotolerans sp. nov., a novel actinobacterium (Dermacoccaceae) from Sarawak, Malaysia.</title>
        <authorList>
            <person name="Juboi H."/>
            <person name="Basik A."/>
            <person name="Shamsul S.S."/>
            <person name="Arnold P."/>
            <person name="Schmitt E.K."/>
            <person name="Sanglier J.-J."/>
            <person name="Yeo T."/>
        </authorList>
    </citation>
    <scope>NUCLEOTIDE SEQUENCE [LARGE SCALE GENOMIC DNA]</scope>
    <source>
        <strain evidence="3 4">MN07-A0370</strain>
    </source>
</reference>
<evidence type="ECO:0000313" key="4">
    <source>
        <dbReference type="Proteomes" id="UP000066480"/>
    </source>
</evidence>
<evidence type="ECO:0000313" key="3">
    <source>
        <dbReference type="EMBL" id="AKU17989.1"/>
    </source>
</evidence>
<dbReference type="PATRIC" id="fig|571913.6.peg.4563"/>
<keyword evidence="4" id="KW-1185">Reference proteome</keyword>
<protein>
    <submittedName>
        <fullName evidence="3">Polyisoprenoid-binding protein</fullName>
    </submittedName>
</protein>
<dbReference type="EMBL" id="CP011112">
    <property type="protein sequence ID" value="AKU17989.1"/>
    <property type="molecule type" value="Genomic_DNA"/>
</dbReference>
<dbReference type="InterPro" id="IPR036761">
    <property type="entry name" value="TTHA0802/YceI-like_sf"/>
</dbReference>
<evidence type="ECO:0000256" key="1">
    <source>
        <dbReference type="ARBA" id="ARBA00008812"/>
    </source>
</evidence>
<feature type="domain" description="Lipid/polyisoprenoid-binding YceI-like" evidence="2">
    <location>
        <begin position="11"/>
        <end position="174"/>
    </location>
</feature>
<dbReference type="SUPFAM" id="SSF101874">
    <property type="entry name" value="YceI-like"/>
    <property type="match status" value="1"/>
</dbReference>
<dbReference type="InterPro" id="IPR007372">
    <property type="entry name" value="Lipid/polyisoprenoid-bd_YceI"/>
</dbReference>
<organism evidence="3 4">
    <name type="scientific">Luteipulveratus mongoliensis</name>
    <dbReference type="NCBI Taxonomy" id="571913"/>
    <lineage>
        <taxon>Bacteria</taxon>
        <taxon>Bacillati</taxon>
        <taxon>Actinomycetota</taxon>
        <taxon>Actinomycetes</taxon>
        <taxon>Micrococcales</taxon>
        <taxon>Dermacoccaceae</taxon>
        <taxon>Luteipulveratus</taxon>
    </lineage>
</organism>
<accession>A0A0K1JMP5</accession>
<dbReference type="SMART" id="SM00867">
    <property type="entry name" value="YceI"/>
    <property type="match status" value="1"/>
</dbReference>
<gene>
    <name evidence="3" type="ORF">VV02_22530</name>
</gene>
<comment type="similarity">
    <text evidence="1">Belongs to the UPF0312 family.</text>
</comment>
<evidence type="ECO:0000259" key="2">
    <source>
        <dbReference type="SMART" id="SM00867"/>
    </source>
</evidence>
<dbReference type="KEGG" id="lmoi:VV02_22530"/>
<dbReference type="AlphaFoldDB" id="A0A0K1JMP5"/>
<dbReference type="Proteomes" id="UP000066480">
    <property type="component" value="Chromosome"/>
</dbReference>
<dbReference type="PANTHER" id="PTHR34406">
    <property type="entry name" value="PROTEIN YCEI"/>
    <property type="match status" value="1"/>
</dbReference>
<name>A0A0K1JMP5_9MICO</name>
<dbReference type="STRING" id="571913.VV02_22530"/>